<gene>
    <name evidence="2" type="ORF">P1J78_00115</name>
</gene>
<dbReference type="PANTHER" id="PTHR11895">
    <property type="entry name" value="TRANSAMIDASE"/>
    <property type="match status" value="1"/>
</dbReference>
<dbReference type="Proteomes" id="UP001220964">
    <property type="component" value="Unassembled WGS sequence"/>
</dbReference>
<dbReference type="AlphaFoldDB" id="A0AAE3NMS6"/>
<evidence type="ECO:0000259" key="1">
    <source>
        <dbReference type="Pfam" id="PF01425"/>
    </source>
</evidence>
<reference evidence="2" key="1">
    <citation type="submission" date="2023-03" db="EMBL/GenBank/DDBJ databases">
        <title>Multiphase analysis and comparison of six strains from genera Psychromarinibacter, Lutimaribacter, and Maritimibacter, including a novel species: Psychromarinibacter sediminicola sp. nov.</title>
        <authorList>
            <person name="Wang Y.-H."/>
            <person name="Ye M.-Q."/>
            <person name="Du Z.-J."/>
        </authorList>
    </citation>
    <scope>NUCLEOTIDE SEQUENCE</scope>
    <source>
        <strain evidence="2">C21-152</strain>
    </source>
</reference>
<feature type="domain" description="Amidase" evidence="1">
    <location>
        <begin position="27"/>
        <end position="429"/>
    </location>
</feature>
<dbReference type="EMBL" id="JARGYC010000001">
    <property type="protein sequence ID" value="MDF0599121.1"/>
    <property type="molecule type" value="Genomic_DNA"/>
</dbReference>
<dbReference type="InterPro" id="IPR000120">
    <property type="entry name" value="Amidase"/>
</dbReference>
<dbReference type="GO" id="GO:0003824">
    <property type="term" value="F:catalytic activity"/>
    <property type="evidence" value="ECO:0007669"/>
    <property type="project" value="InterPro"/>
</dbReference>
<organism evidence="2 3">
    <name type="scientific">Psychromarinibacter sediminicola</name>
    <dbReference type="NCBI Taxonomy" id="3033385"/>
    <lineage>
        <taxon>Bacteria</taxon>
        <taxon>Pseudomonadati</taxon>
        <taxon>Pseudomonadota</taxon>
        <taxon>Alphaproteobacteria</taxon>
        <taxon>Rhodobacterales</taxon>
        <taxon>Paracoccaceae</taxon>
        <taxon>Psychromarinibacter</taxon>
    </lineage>
</organism>
<accession>A0AAE3NMS6</accession>
<dbReference type="SUPFAM" id="SSF75304">
    <property type="entry name" value="Amidase signature (AS) enzymes"/>
    <property type="match status" value="1"/>
</dbReference>
<dbReference type="InterPro" id="IPR023631">
    <property type="entry name" value="Amidase_dom"/>
</dbReference>
<dbReference type="PROSITE" id="PS00571">
    <property type="entry name" value="AMIDASES"/>
    <property type="match status" value="1"/>
</dbReference>
<dbReference type="InterPro" id="IPR036928">
    <property type="entry name" value="AS_sf"/>
</dbReference>
<dbReference type="Pfam" id="PF01425">
    <property type="entry name" value="Amidase"/>
    <property type="match status" value="1"/>
</dbReference>
<sequence>MTDSPCDLTLAEAGRALRSGRLTSEALTRAHVDRIEAQDGRIGAFVHVAAEEALAAARVADTRMQAGTDLGPLHGIPFAVKDVIDVAGWPVRWGSRLQATRRARETAPAVQRLIDGGAVPLGLVASYEMATVGPDAESLYPQPKNPWNRDHVTGGSSSGSAAAVAAGLVRLSLGTDTGGSVRSPASYCGVVGLKPTAGAVPRDGVMELSGTMDHVGVVARTAADAAAAAAVLSGQVAGSERAVAGLRLAYGRGWAEDEAAHADLMPLLDAAASVLSLCGATVQIRALPDYAGIETVGSDILLSEGFAAHGADVAAADAEAVGPMARASILSGGEIGVARLKAARARVETLRTQIEALLADHDALILPTTLTPAPAFSAFRAGVPVWTPMRTIPFNLTGHPALSVPMGYADGLPMGLQIVGRHGDDATVLAIGAAFEAATDHSVLQPAFA</sequence>
<dbReference type="InterPro" id="IPR020556">
    <property type="entry name" value="Amidase_CS"/>
</dbReference>
<proteinExistence type="predicted"/>
<dbReference type="RefSeq" id="WP_275565271.1">
    <property type="nucleotide sequence ID" value="NZ_JARGYC010000001.1"/>
</dbReference>
<dbReference type="Gene3D" id="3.90.1300.10">
    <property type="entry name" value="Amidase signature (AS) domain"/>
    <property type="match status" value="1"/>
</dbReference>
<name>A0AAE3NMS6_9RHOB</name>
<keyword evidence="3" id="KW-1185">Reference proteome</keyword>
<protein>
    <submittedName>
        <fullName evidence="2">Amidase</fullName>
    </submittedName>
</protein>
<dbReference type="PANTHER" id="PTHR11895:SF176">
    <property type="entry name" value="AMIDASE AMID-RELATED"/>
    <property type="match status" value="1"/>
</dbReference>
<evidence type="ECO:0000313" key="3">
    <source>
        <dbReference type="Proteomes" id="UP001220964"/>
    </source>
</evidence>
<evidence type="ECO:0000313" key="2">
    <source>
        <dbReference type="EMBL" id="MDF0599121.1"/>
    </source>
</evidence>
<comment type="caution">
    <text evidence="2">The sequence shown here is derived from an EMBL/GenBank/DDBJ whole genome shotgun (WGS) entry which is preliminary data.</text>
</comment>